<sequence>MAIFNRRYMLNRRLAKLFKAVFFLVIVCLVCAGLTHHFHDGPKTVDEYKEFLQGYLGGNANTTVTVVNDADKIKSYYNTVFENLLLFSPKGETARAYGDKCILNEAIGTTSDNIPKFERLSYENLLDCLKLSNEELSALKLSHNFFVQSLDVKYPKGMYQGDGIVMVGGGKYSLMAYLVIKHLRSSGTSLPVEVFIPPNEEDETEFCETALPELNAQCIFIDRILPSAMIKTFHFKGYQFKSLALVSSSFENVLLLDADNYPVRRLDDIFKQEPFKSTGLILWPDFWRRTTTPLFYNISGVAIDLTSPVRYSFDDLTPPEVYFNSTMDRSKIPVNDFAGAMPDVSTESGQLLINKRTHLKTILLSLYYNVNGPAWYYPIIAQRAPGEGDKDTFIAAANFYGLPWYQVKTRVGIDGYSEDGQYHGVGMLQYDFVQDYELYQSARRDITAKYGVAGPSKTGQLRSEIAYDENYSLDTFEEKYFNKEKSGHKVMFIHANFPKFDPLSLWQDKKFINKQGSTYRTYNNLGKFNYWDIELYNFNSFETLFCSGADSVTWFPYMNRALQGNTNDRESMCSYIRMRLDHLEQTHHEATVPKPTH</sequence>
<dbReference type="GO" id="GO:0000026">
    <property type="term" value="F:alpha-1,2-mannosyltransferase activity"/>
    <property type="evidence" value="ECO:0007669"/>
    <property type="project" value="TreeGrafter"/>
</dbReference>
<name>J7RCB3_HUIN7</name>
<evidence type="ECO:0000256" key="4">
    <source>
        <dbReference type="ARBA" id="ARBA00022679"/>
    </source>
</evidence>
<dbReference type="eggNOG" id="ENOG502QQ16">
    <property type="taxonomic scope" value="Eukaryota"/>
</dbReference>
<reference evidence="12" key="2">
    <citation type="submission" date="2012-08" db="EMBL/GenBank/DDBJ databases">
        <title>Genome sequence of Kazachstania naganishii.</title>
        <authorList>
            <person name="Gordon J.L."/>
            <person name="Armisen D."/>
            <person name="Proux-Wera E."/>
            <person name="OhEigeartaigh S.S."/>
            <person name="Byrne K.P."/>
            <person name="Wolfe K.H."/>
        </authorList>
    </citation>
    <scope>NUCLEOTIDE SEQUENCE [LARGE SCALE GENOMIC DNA]</scope>
    <source>
        <strain evidence="12">ATCC MYA-139 / BCRC 22969 / CBS 8797 / CCRC 22969 / KCTC 17520 / NBRC 10181 / NCYC 3082</strain>
    </source>
</reference>
<evidence type="ECO:0000313" key="11">
    <source>
        <dbReference type="EMBL" id="CCK72495.1"/>
    </source>
</evidence>
<comment type="pathway">
    <text evidence="2">Protein modification; protein glycosylation.</text>
</comment>
<keyword evidence="12" id="KW-1185">Reference proteome</keyword>
<dbReference type="RefSeq" id="XP_022466740.1">
    <property type="nucleotide sequence ID" value="XM_022610444.1"/>
</dbReference>
<evidence type="ECO:0000313" key="12">
    <source>
        <dbReference type="Proteomes" id="UP000006310"/>
    </source>
</evidence>
<dbReference type="InterPro" id="IPR022751">
    <property type="entry name" value="Alpha_mannosyltransferase"/>
</dbReference>
<protein>
    <submittedName>
        <fullName evidence="11">Uncharacterized protein</fullName>
    </submittedName>
</protein>
<evidence type="ECO:0000256" key="6">
    <source>
        <dbReference type="ARBA" id="ARBA00022968"/>
    </source>
</evidence>
<evidence type="ECO:0000256" key="9">
    <source>
        <dbReference type="ARBA" id="ARBA00023136"/>
    </source>
</evidence>
<dbReference type="OrthoDB" id="430354at2759"/>
<dbReference type="OMA" id="SEIAYDE"/>
<comment type="subcellular location">
    <subcellularLocation>
        <location evidence="1">Golgi apparatus membrane</location>
        <topology evidence="1">Single-pass type II membrane protein</topology>
    </subcellularLocation>
</comment>
<dbReference type="STRING" id="1071383.J7RCB3"/>
<keyword evidence="4" id="KW-0808">Transferase</keyword>
<evidence type="ECO:0000256" key="3">
    <source>
        <dbReference type="ARBA" id="ARBA00009105"/>
    </source>
</evidence>
<dbReference type="Gene3D" id="3.90.550.10">
    <property type="entry name" value="Spore Coat Polysaccharide Biosynthesis Protein SpsA, Chain A"/>
    <property type="match status" value="1"/>
</dbReference>
<keyword evidence="5" id="KW-0812">Transmembrane</keyword>
<dbReference type="PANTHER" id="PTHR31646:SF1">
    <property type="entry name" value="ALPHA-1,2-MANNOSYLTRANSFERASE MNN2"/>
    <property type="match status" value="1"/>
</dbReference>
<evidence type="ECO:0000256" key="1">
    <source>
        <dbReference type="ARBA" id="ARBA00004323"/>
    </source>
</evidence>
<keyword evidence="10" id="KW-0325">Glycoprotein</keyword>
<keyword evidence="8" id="KW-0333">Golgi apparatus</keyword>
<dbReference type="PANTHER" id="PTHR31646">
    <property type="entry name" value="ALPHA-1,2-MANNOSYLTRANSFERASE MNN2"/>
    <property type="match status" value="1"/>
</dbReference>
<proteinExistence type="inferred from homology"/>
<evidence type="ECO:0000256" key="7">
    <source>
        <dbReference type="ARBA" id="ARBA00022989"/>
    </source>
</evidence>
<dbReference type="FunFam" id="3.90.550.10:FF:000177">
    <property type="entry name" value="MNN5p Alpha-1,2-mannosyltransferase"/>
    <property type="match status" value="1"/>
</dbReference>
<dbReference type="SUPFAM" id="SSF53448">
    <property type="entry name" value="Nucleotide-diphospho-sugar transferases"/>
    <property type="match status" value="1"/>
</dbReference>
<organism evidence="11 12">
    <name type="scientific">Huiozyma naganishii (strain ATCC MYA-139 / BCRC 22969 / CBS 8797 / KCTC 17520 / NBRC 10181 / NCYC 3082 / Yp74L-3)</name>
    <name type="common">Yeast</name>
    <name type="synonym">Kazachstania naganishii</name>
    <dbReference type="NCBI Taxonomy" id="1071383"/>
    <lineage>
        <taxon>Eukaryota</taxon>
        <taxon>Fungi</taxon>
        <taxon>Dikarya</taxon>
        <taxon>Ascomycota</taxon>
        <taxon>Saccharomycotina</taxon>
        <taxon>Saccharomycetes</taxon>
        <taxon>Saccharomycetales</taxon>
        <taxon>Saccharomycetaceae</taxon>
        <taxon>Huiozyma</taxon>
    </lineage>
</organism>
<dbReference type="EMBL" id="HE978324">
    <property type="protein sequence ID" value="CCK72495.1"/>
    <property type="molecule type" value="Genomic_DNA"/>
</dbReference>
<dbReference type="KEGG" id="kng:KNAG_0K01300"/>
<dbReference type="AlphaFoldDB" id="J7RCB3"/>
<evidence type="ECO:0000256" key="5">
    <source>
        <dbReference type="ARBA" id="ARBA00022692"/>
    </source>
</evidence>
<comment type="similarity">
    <text evidence="3">Belongs to the MNN1/MNT family.</text>
</comment>
<keyword evidence="9" id="KW-0472">Membrane</keyword>
<dbReference type="HOGENOM" id="CLU_013298_1_1_1"/>
<dbReference type="GO" id="GO:0046354">
    <property type="term" value="P:mannan biosynthetic process"/>
    <property type="evidence" value="ECO:0007669"/>
    <property type="project" value="TreeGrafter"/>
</dbReference>
<accession>J7RCB3</accession>
<keyword evidence="6" id="KW-0735">Signal-anchor</keyword>
<dbReference type="Pfam" id="PF11051">
    <property type="entry name" value="Mannosyl_trans3"/>
    <property type="match status" value="1"/>
</dbReference>
<dbReference type="GeneID" id="34528262"/>
<gene>
    <name evidence="11" type="primary">KNAG0K01300</name>
    <name evidence="11" type="ordered locus">KNAG_0K01300</name>
</gene>
<evidence type="ECO:0000256" key="8">
    <source>
        <dbReference type="ARBA" id="ARBA00023034"/>
    </source>
</evidence>
<evidence type="ECO:0000256" key="10">
    <source>
        <dbReference type="ARBA" id="ARBA00023180"/>
    </source>
</evidence>
<dbReference type="GO" id="GO:0000139">
    <property type="term" value="C:Golgi membrane"/>
    <property type="evidence" value="ECO:0007669"/>
    <property type="project" value="UniProtKB-SubCell"/>
</dbReference>
<dbReference type="Proteomes" id="UP000006310">
    <property type="component" value="Chromosome 11"/>
</dbReference>
<keyword evidence="7" id="KW-1133">Transmembrane helix</keyword>
<evidence type="ECO:0000256" key="2">
    <source>
        <dbReference type="ARBA" id="ARBA00004922"/>
    </source>
</evidence>
<reference evidence="11 12" key="1">
    <citation type="journal article" date="2011" name="Proc. Natl. Acad. Sci. U.S.A.">
        <title>Evolutionary erosion of yeast sex chromosomes by mating-type switching accidents.</title>
        <authorList>
            <person name="Gordon J.L."/>
            <person name="Armisen D."/>
            <person name="Proux-Wera E."/>
            <person name="Oheigeartaigh S.S."/>
            <person name="Byrne K.P."/>
            <person name="Wolfe K.H."/>
        </authorList>
    </citation>
    <scope>NUCLEOTIDE SEQUENCE [LARGE SCALE GENOMIC DNA]</scope>
    <source>
        <strain evidence="12">ATCC MYA-139 / BCRC 22969 / CBS 8797 / CCRC 22969 / KCTC 17520 / NBRC 10181 / NCYC 3082</strain>
    </source>
</reference>
<dbReference type="InterPro" id="IPR029044">
    <property type="entry name" value="Nucleotide-diphossugar_trans"/>
</dbReference>